<gene>
    <name evidence="1" type="ORF">O181_036219</name>
</gene>
<evidence type="ECO:0000313" key="2">
    <source>
        <dbReference type="Proteomes" id="UP000765509"/>
    </source>
</evidence>
<sequence length="278" mass="31747">MSNFTKAHKALRIKERGNDEKGKGRNVCLLLYQRDSNPSGAQQNLLNTAIPHTIQLVINITYEFRADQIQQLQQRLEACDQEFGILLSQVNDLHVQNQNQQMSTAKLKEQHRNTSQYKKLVSAQKKKKKQTPTPEKRHPHQLTVKETPAGFEPTKEAFSIHIKVLWGLIYQDSIPIPPDYSLLKEFNTQFSFSEEISNLIQSPIAVSLIPEQDVITLQGVQPGKKKLARGIINLKDFHILYVHSLLSKLGIQRWAPDLDNPSDTLYNEACRISADQTF</sequence>
<comment type="caution">
    <text evidence="1">The sequence shown here is derived from an EMBL/GenBank/DDBJ whole genome shotgun (WGS) entry which is preliminary data.</text>
</comment>
<protein>
    <submittedName>
        <fullName evidence="1">Uncharacterized protein</fullName>
    </submittedName>
</protein>
<dbReference type="EMBL" id="AVOT02013657">
    <property type="protein sequence ID" value="MBW0496504.1"/>
    <property type="molecule type" value="Genomic_DNA"/>
</dbReference>
<organism evidence="1 2">
    <name type="scientific">Austropuccinia psidii MF-1</name>
    <dbReference type="NCBI Taxonomy" id="1389203"/>
    <lineage>
        <taxon>Eukaryota</taxon>
        <taxon>Fungi</taxon>
        <taxon>Dikarya</taxon>
        <taxon>Basidiomycota</taxon>
        <taxon>Pucciniomycotina</taxon>
        <taxon>Pucciniomycetes</taxon>
        <taxon>Pucciniales</taxon>
        <taxon>Sphaerophragmiaceae</taxon>
        <taxon>Austropuccinia</taxon>
    </lineage>
</organism>
<evidence type="ECO:0000313" key="1">
    <source>
        <dbReference type="EMBL" id="MBW0496504.1"/>
    </source>
</evidence>
<dbReference type="AlphaFoldDB" id="A0A9Q3D454"/>
<dbReference type="OrthoDB" id="2505488at2759"/>
<reference evidence="1" key="1">
    <citation type="submission" date="2021-03" db="EMBL/GenBank/DDBJ databases">
        <title>Draft genome sequence of rust myrtle Austropuccinia psidii MF-1, a brazilian biotype.</title>
        <authorList>
            <person name="Quecine M.C."/>
            <person name="Pachon D.M.R."/>
            <person name="Bonatelli M.L."/>
            <person name="Correr F.H."/>
            <person name="Franceschini L.M."/>
            <person name="Leite T.F."/>
            <person name="Margarido G.R.A."/>
            <person name="Almeida C.A."/>
            <person name="Ferrarezi J.A."/>
            <person name="Labate C.A."/>
        </authorList>
    </citation>
    <scope>NUCLEOTIDE SEQUENCE</scope>
    <source>
        <strain evidence="1">MF-1</strain>
    </source>
</reference>
<name>A0A9Q3D454_9BASI</name>
<accession>A0A9Q3D454</accession>
<dbReference type="Proteomes" id="UP000765509">
    <property type="component" value="Unassembled WGS sequence"/>
</dbReference>
<proteinExistence type="predicted"/>
<keyword evidence="2" id="KW-1185">Reference proteome</keyword>